<sequence>MDEPHRSPRFERYDCSAGCPVEAALELIGGKWKGLVLFHLLDGPVRFNALRRLIGGVTARVLARQLRELEAAGLVHREAYPVVPPRVEYSLTPMGASLGDILMSLQEWGARWALPKDLAAPEE</sequence>
<dbReference type="Proteomes" id="UP001484239">
    <property type="component" value="Unassembled WGS sequence"/>
</dbReference>
<dbReference type="Gene3D" id="1.10.10.10">
    <property type="entry name" value="Winged helix-like DNA-binding domain superfamily/Winged helix DNA-binding domain"/>
    <property type="match status" value="1"/>
</dbReference>
<keyword evidence="3" id="KW-0804">Transcription</keyword>
<protein>
    <submittedName>
        <fullName evidence="5">Helix-turn-helix domain-containing protein</fullName>
    </submittedName>
</protein>
<keyword evidence="2" id="KW-0238">DNA-binding</keyword>
<feature type="domain" description="HTH hxlR-type" evidence="4">
    <location>
        <begin position="19"/>
        <end position="117"/>
    </location>
</feature>
<keyword evidence="6" id="KW-1185">Reference proteome</keyword>
<evidence type="ECO:0000256" key="3">
    <source>
        <dbReference type="ARBA" id="ARBA00023163"/>
    </source>
</evidence>
<gene>
    <name evidence="5" type="ORF">WI372_15740</name>
</gene>
<dbReference type="PROSITE" id="PS51118">
    <property type="entry name" value="HTH_HXLR"/>
    <property type="match status" value="1"/>
</dbReference>
<dbReference type="SUPFAM" id="SSF46785">
    <property type="entry name" value="Winged helix' DNA-binding domain"/>
    <property type="match status" value="1"/>
</dbReference>
<dbReference type="PANTHER" id="PTHR33204:SF29">
    <property type="entry name" value="TRANSCRIPTIONAL REGULATOR"/>
    <property type="match status" value="1"/>
</dbReference>
<proteinExistence type="predicted"/>
<organism evidence="5 6">
    <name type="scientific">Gaopeijia maritima</name>
    <dbReference type="NCBI Taxonomy" id="3119007"/>
    <lineage>
        <taxon>Bacteria</taxon>
        <taxon>Pseudomonadati</taxon>
        <taxon>Gemmatimonadota</taxon>
        <taxon>Longimicrobiia</taxon>
        <taxon>Gaopeijiales</taxon>
        <taxon>Gaopeijiaceae</taxon>
        <taxon>Gaopeijia</taxon>
    </lineage>
</organism>
<comment type="caution">
    <text evidence="5">The sequence shown here is derived from an EMBL/GenBank/DDBJ whole genome shotgun (WGS) entry which is preliminary data.</text>
</comment>
<dbReference type="InterPro" id="IPR036390">
    <property type="entry name" value="WH_DNA-bd_sf"/>
</dbReference>
<evidence type="ECO:0000259" key="4">
    <source>
        <dbReference type="PROSITE" id="PS51118"/>
    </source>
</evidence>
<evidence type="ECO:0000256" key="2">
    <source>
        <dbReference type="ARBA" id="ARBA00023125"/>
    </source>
</evidence>
<evidence type="ECO:0000256" key="1">
    <source>
        <dbReference type="ARBA" id="ARBA00023015"/>
    </source>
</evidence>
<keyword evidence="1" id="KW-0805">Transcription regulation</keyword>
<evidence type="ECO:0000313" key="5">
    <source>
        <dbReference type="EMBL" id="MEK9502446.1"/>
    </source>
</evidence>
<accession>A0ABU9ED36</accession>
<dbReference type="PANTHER" id="PTHR33204">
    <property type="entry name" value="TRANSCRIPTIONAL REGULATOR, MARR FAMILY"/>
    <property type="match status" value="1"/>
</dbReference>
<dbReference type="InterPro" id="IPR036388">
    <property type="entry name" value="WH-like_DNA-bd_sf"/>
</dbReference>
<dbReference type="EMBL" id="JBBHLI010000011">
    <property type="protein sequence ID" value="MEK9502446.1"/>
    <property type="molecule type" value="Genomic_DNA"/>
</dbReference>
<dbReference type="RefSeq" id="WP_405283917.1">
    <property type="nucleotide sequence ID" value="NZ_CP144380.1"/>
</dbReference>
<evidence type="ECO:0000313" key="6">
    <source>
        <dbReference type="Proteomes" id="UP001484239"/>
    </source>
</evidence>
<reference evidence="5 6" key="1">
    <citation type="submission" date="2024-02" db="EMBL/GenBank/DDBJ databases">
        <title>A novel Gemmatimonadota bacterium.</title>
        <authorList>
            <person name="Du Z.-J."/>
            <person name="Ye Y.-Q."/>
        </authorList>
    </citation>
    <scope>NUCLEOTIDE SEQUENCE [LARGE SCALE GENOMIC DNA]</scope>
    <source>
        <strain evidence="5 6">DH-20</strain>
    </source>
</reference>
<name>A0ABU9ED36_9BACT</name>
<dbReference type="InterPro" id="IPR002577">
    <property type="entry name" value="HTH_HxlR"/>
</dbReference>
<dbReference type="Pfam" id="PF01638">
    <property type="entry name" value="HxlR"/>
    <property type="match status" value="1"/>
</dbReference>